<dbReference type="STRING" id="659014.SAMN04487996_10218"/>
<dbReference type="AlphaFoldDB" id="A0A1G6WYJ6"/>
<accession>A0A1G6WYJ6</accession>
<reference evidence="2" key="1">
    <citation type="submission" date="2016-10" db="EMBL/GenBank/DDBJ databases">
        <authorList>
            <person name="Varghese N."/>
            <person name="Submissions S."/>
        </authorList>
    </citation>
    <scope>NUCLEOTIDE SEQUENCE [LARGE SCALE GENOMIC DNA]</scope>
    <source>
        <strain evidence="2">DSM 25329</strain>
    </source>
</reference>
<dbReference type="Proteomes" id="UP000198748">
    <property type="component" value="Unassembled WGS sequence"/>
</dbReference>
<organism evidence="1 2">
    <name type="scientific">Dyadobacter soli</name>
    <dbReference type="NCBI Taxonomy" id="659014"/>
    <lineage>
        <taxon>Bacteria</taxon>
        <taxon>Pseudomonadati</taxon>
        <taxon>Bacteroidota</taxon>
        <taxon>Cytophagia</taxon>
        <taxon>Cytophagales</taxon>
        <taxon>Spirosomataceae</taxon>
        <taxon>Dyadobacter</taxon>
    </lineage>
</organism>
<keyword evidence="2" id="KW-1185">Reference proteome</keyword>
<sequence>MRIDRIFEVVPDSLYSVKFEDETSHELQRLFKLWGDMEYLEEFFQSYHTDLKLFWGDLTAKEAAKVTRIEAKRLERKLFKLAETGNEGGNENLSMLFKPLGNIIIRPGELEKCKARGAGAKSWLRIYAVRLEVNEFVISGGSIKLTRTMNERPHLLKELKKLACVCNHIREDQDDEFGFFELL</sequence>
<gene>
    <name evidence="1" type="ORF">SAMN04487996_10218</name>
</gene>
<dbReference type="EMBL" id="FNAN01000002">
    <property type="protein sequence ID" value="SDD70889.1"/>
    <property type="molecule type" value="Genomic_DNA"/>
</dbReference>
<evidence type="ECO:0000313" key="1">
    <source>
        <dbReference type="EMBL" id="SDD70889.1"/>
    </source>
</evidence>
<evidence type="ECO:0000313" key="2">
    <source>
        <dbReference type="Proteomes" id="UP000198748"/>
    </source>
</evidence>
<protein>
    <submittedName>
        <fullName evidence="1">Uncharacterized protein</fullName>
    </submittedName>
</protein>
<proteinExistence type="predicted"/>
<name>A0A1G6WYJ6_9BACT</name>